<protein>
    <submittedName>
        <fullName evidence="1">Uncharacterized protein</fullName>
    </submittedName>
</protein>
<keyword evidence="2" id="KW-1185">Reference proteome</keyword>
<comment type="caution">
    <text evidence="1">The sequence shown here is derived from an EMBL/GenBank/DDBJ whole genome shotgun (WGS) entry which is preliminary data.</text>
</comment>
<sequence>MCVFDDDDDVTLQIIYANIPDENMKFLYVILTLCLFATAVNAGDCPEVACTDGKHCVRVLGSTNCVHAAKSKHACSAEPGRGGVYDMVPPCDSGLKCDTSKTIHVCR</sequence>
<dbReference type="Proteomes" id="UP000887013">
    <property type="component" value="Unassembled WGS sequence"/>
</dbReference>
<dbReference type="AlphaFoldDB" id="A0A8X6ULL8"/>
<dbReference type="OrthoDB" id="6418753at2759"/>
<proteinExistence type="predicted"/>
<dbReference type="Gene3D" id="2.10.80.10">
    <property type="entry name" value="Lipase, subunit A"/>
    <property type="match status" value="1"/>
</dbReference>
<name>A0A8X6ULL8_NEPPI</name>
<dbReference type="EMBL" id="BMAW01037538">
    <property type="protein sequence ID" value="GFU48944.1"/>
    <property type="molecule type" value="Genomic_DNA"/>
</dbReference>
<evidence type="ECO:0000313" key="2">
    <source>
        <dbReference type="Proteomes" id="UP000887013"/>
    </source>
</evidence>
<accession>A0A8X6ULL8</accession>
<gene>
    <name evidence="1" type="ORF">NPIL_126801</name>
</gene>
<reference evidence="1" key="1">
    <citation type="submission" date="2020-08" db="EMBL/GenBank/DDBJ databases">
        <title>Multicomponent nature underlies the extraordinary mechanical properties of spider dragline silk.</title>
        <authorList>
            <person name="Kono N."/>
            <person name="Nakamura H."/>
            <person name="Mori M."/>
            <person name="Yoshida Y."/>
            <person name="Ohtoshi R."/>
            <person name="Malay A.D."/>
            <person name="Moran D.A.P."/>
            <person name="Tomita M."/>
            <person name="Numata K."/>
            <person name="Arakawa K."/>
        </authorList>
    </citation>
    <scope>NUCLEOTIDE SEQUENCE</scope>
</reference>
<evidence type="ECO:0000313" key="1">
    <source>
        <dbReference type="EMBL" id="GFU48944.1"/>
    </source>
</evidence>
<organism evidence="1 2">
    <name type="scientific">Nephila pilipes</name>
    <name type="common">Giant wood spider</name>
    <name type="synonym">Nephila maculata</name>
    <dbReference type="NCBI Taxonomy" id="299642"/>
    <lineage>
        <taxon>Eukaryota</taxon>
        <taxon>Metazoa</taxon>
        <taxon>Ecdysozoa</taxon>
        <taxon>Arthropoda</taxon>
        <taxon>Chelicerata</taxon>
        <taxon>Arachnida</taxon>
        <taxon>Araneae</taxon>
        <taxon>Araneomorphae</taxon>
        <taxon>Entelegynae</taxon>
        <taxon>Araneoidea</taxon>
        <taxon>Nephilidae</taxon>
        <taxon>Nephila</taxon>
    </lineage>
</organism>